<gene>
    <name evidence="2" type="ORF">N180_11280</name>
</gene>
<sequence length="345" mass="37271">MKSIFMNTIAYSMFLLMFVSCKKDETQVVAGNGTAPTLTVNTQSIILDEINADETALNFTWTASSFGFKAGVSYAVELDLGGNNFKSPKEVAGGAQLNREFTVADLNSLINQLGMTPGVSAELEVRVKASISDKYAPAYSNVIKLQVTPYLVEISYPSLYVPGSFQGWDPATAPKISSVEDNGIYEGYIYLKDAENTFKFTSAPNWDNVNYGESSPGKLNEGGGENITIKGAGYYLLKVDTKKLTYSAVKTTWGIIGDATGSWDADTPLTYDAVSGNWTITKNLSAGAFKFRGNADWDMNFGDNKPADGKLKSNGENIPIAAAGSYRVTLKLSTPGNYSYSIEKL</sequence>
<comment type="caution">
    <text evidence="2">The sequence shown here is derived from an EMBL/GenBank/DDBJ whole genome shotgun (WGS) entry which is preliminary data.</text>
</comment>
<dbReference type="Pfam" id="PF14292">
    <property type="entry name" value="SusE"/>
    <property type="match status" value="1"/>
</dbReference>
<dbReference type="EMBL" id="JNFF01000053">
    <property type="protein sequence ID" value="KEQ30004.1"/>
    <property type="molecule type" value="Genomic_DNA"/>
</dbReference>
<name>A0A081PH31_9SPHI</name>
<accession>A0A081PH31</accession>
<dbReference type="RefSeq" id="WP_037440652.1">
    <property type="nucleotide sequence ID" value="NZ_JNFF01000053.1"/>
</dbReference>
<proteinExistence type="predicted"/>
<organism evidence="2 3">
    <name type="scientific">Pedobacter antarcticus 4BY</name>
    <dbReference type="NCBI Taxonomy" id="1358423"/>
    <lineage>
        <taxon>Bacteria</taxon>
        <taxon>Pseudomonadati</taxon>
        <taxon>Bacteroidota</taxon>
        <taxon>Sphingobacteriia</taxon>
        <taxon>Sphingobacteriales</taxon>
        <taxon>Sphingobacteriaceae</taxon>
        <taxon>Pedobacter</taxon>
    </lineage>
</organism>
<dbReference type="Gene3D" id="2.60.40.3620">
    <property type="match status" value="2"/>
</dbReference>
<dbReference type="GO" id="GO:2001070">
    <property type="term" value="F:starch binding"/>
    <property type="evidence" value="ECO:0007669"/>
    <property type="project" value="InterPro"/>
</dbReference>
<protein>
    <recommendedName>
        <fullName evidence="1">SusE outer membrane protein domain-containing protein</fullName>
    </recommendedName>
</protein>
<dbReference type="CDD" id="cd12956">
    <property type="entry name" value="CBM_SusE-F_like"/>
    <property type="match status" value="1"/>
</dbReference>
<dbReference type="PROSITE" id="PS51257">
    <property type="entry name" value="PROKAR_LIPOPROTEIN"/>
    <property type="match status" value="1"/>
</dbReference>
<keyword evidence="3" id="KW-1185">Reference proteome</keyword>
<evidence type="ECO:0000313" key="3">
    <source>
        <dbReference type="Proteomes" id="UP000028007"/>
    </source>
</evidence>
<dbReference type="OrthoDB" id="975117at2"/>
<dbReference type="InterPro" id="IPR025970">
    <property type="entry name" value="SusE"/>
</dbReference>
<dbReference type="eggNOG" id="ENOG502Z9ND">
    <property type="taxonomic scope" value="Bacteria"/>
</dbReference>
<reference evidence="2 3" key="1">
    <citation type="journal article" date="1992" name="Int. J. Syst. Bacteriol.">
        <title>Sphingobacterium antarcticus sp. nov. a Psychrotrophic Bacterium from the Soils of Schirmacher Oasis, Antarctica.</title>
        <authorList>
            <person name="Shivaji S."/>
            <person name="Ray M.K."/>
            <person name="Rao N.S."/>
            <person name="Saiserr L."/>
            <person name="Jagannadham M.V."/>
            <person name="Kumar G.S."/>
            <person name="Reddy G."/>
            <person name="Bhargava P.M."/>
        </authorList>
    </citation>
    <scope>NUCLEOTIDE SEQUENCE [LARGE SCALE GENOMIC DNA]</scope>
    <source>
        <strain evidence="2 3">4BY</strain>
    </source>
</reference>
<evidence type="ECO:0000313" key="2">
    <source>
        <dbReference type="EMBL" id="KEQ30004.1"/>
    </source>
</evidence>
<dbReference type="Proteomes" id="UP000028007">
    <property type="component" value="Unassembled WGS sequence"/>
</dbReference>
<feature type="domain" description="SusE outer membrane protein" evidence="1">
    <location>
        <begin position="23"/>
        <end position="128"/>
    </location>
</feature>
<evidence type="ECO:0000259" key="1">
    <source>
        <dbReference type="Pfam" id="PF14292"/>
    </source>
</evidence>
<dbReference type="GO" id="GO:0019867">
    <property type="term" value="C:outer membrane"/>
    <property type="evidence" value="ECO:0007669"/>
    <property type="project" value="InterPro"/>
</dbReference>
<dbReference type="CDD" id="cd12967">
    <property type="entry name" value="CBM_SusE-F_like_u1"/>
    <property type="match status" value="1"/>
</dbReference>
<dbReference type="AlphaFoldDB" id="A0A081PH31"/>